<accession>A0A011UJ92</accession>
<evidence type="ECO:0000256" key="1">
    <source>
        <dbReference type="SAM" id="MobiDB-lite"/>
    </source>
</evidence>
<organism evidence="2 3">
    <name type="scientific">Aquamicrobium defluvii</name>
    <dbReference type="NCBI Taxonomy" id="69279"/>
    <lineage>
        <taxon>Bacteria</taxon>
        <taxon>Pseudomonadati</taxon>
        <taxon>Pseudomonadota</taxon>
        <taxon>Alphaproteobacteria</taxon>
        <taxon>Hyphomicrobiales</taxon>
        <taxon>Phyllobacteriaceae</taxon>
        <taxon>Aquamicrobium</taxon>
    </lineage>
</organism>
<gene>
    <name evidence="2" type="ORF">BG36_06900</name>
</gene>
<feature type="region of interest" description="Disordered" evidence="1">
    <location>
        <begin position="53"/>
        <end position="72"/>
    </location>
</feature>
<evidence type="ECO:0000313" key="2">
    <source>
        <dbReference type="EMBL" id="EXL05938.1"/>
    </source>
</evidence>
<dbReference type="EMBL" id="JENY01000018">
    <property type="protein sequence ID" value="EXL05938.1"/>
    <property type="molecule type" value="Genomic_DNA"/>
</dbReference>
<protein>
    <submittedName>
        <fullName evidence="2">Uncharacterized protein</fullName>
    </submittedName>
</protein>
<dbReference type="AlphaFoldDB" id="A0A011UJ92"/>
<name>A0A011UJ92_9HYPH</name>
<feature type="compositionally biased region" description="Basic and acidic residues" evidence="1">
    <location>
        <begin position="63"/>
        <end position="72"/>
    </location>
</feature>
<sequence>MRTVLRRAVPPATTSTVVAGTPRLFATSFSSAVLAAPFSGTARTRARAWIFPSADMSTPQSSSRDDFGVSRT</sequence>
<dbReference type="HOGENOM" id="CLU_2713585_0_0_5"/>
<comment type="caution">
    <text evidence="2">The sequence shown here is derived from an EMBL/GenBank/DDBJ whole genome shotgun (WGS) entry which is preliminary data.</text>
</comment>
<evidence type="ECO:0000313" key="3">
    <source>
        <dbReference type="Proteomes" id="UP000019849"/>
    </source>
</evidence>
<reference evidence="2 3" key="1">
    <citation type="submission" date="2014-02" db="EMBL/GenBank/DDBJ databases">
        <title>Aquamicrobium defluvii Genome sequencing.</title>
        <authorList>
            <person name="Wang X."/>
        </authorList>
    </citation>
    <scope>NUCLEOTIDE SEQUENCE [LARGE SCALE GENOMIC DNA]</scope>
    <source>
        <strain evidence="2 3">W13Z1</strain>
    </source>
</reference>
<proteinExistence type="predicted"/>
<dbReference type="Proteomes" id="UP000019849">
    <property type="component" value="Unassembled WGS sequence"/>
</dbReference>